<dbReference type="InterPro" id="IPR017441">
    <property type="entry name" value="Protein_kinase_ATP_BS"/>
</dbReference>
<dbReference type="PROSITE" id="PS00107">
    <property type="entry name" value="PROTEIN_KINASE_ATP"/>
    <property type="match status" value="1"/>
</dbReference>
<evidence type="ECO:0000256" key="1">
    <source>
        <dbReference type="ARBA" id="ARBA00022741"/>
    </source>
</evidence>
<accession>A0A813GNL0</accession>
<keyword evidence="4" id="KW-0472">Membrane</keyword>
<evidence type="ECO:0000256" key="2">
    <source>
        <dbReference type="ARBA" id="ARBA00022840"/>
    </source>
</evidence>
<keyword evidence="4" id="KW-1133">Transmembrane helix</keyword>
<dbReference type="InterPro" id="IPR051681">
    <property type="entry name" value="Ser/Thr_Kinases-Pseudokinases"/>
</dbReference>
<dbReference type="Pfam" id="PF00069">
    <property type="entry name" value="Pkinase"/>
    <property type="match status" value="1"/>
</dbReference>
<dbReference type="AlphaFoldDB" id="A0A813GNL0"/>
<dbReference type="PANTHER" id="PTHR44329">
    <property type="entry name" value="SERINE/THREONINE-PROTEIN KINASE TNNI3K-RELATED"/>
    <property type="match status" value="1"/>
</dbReference>
<feature type="transmembrane region" description="Helical" evidence="4">
    <location>
        <begin position="65"/>
        <end position="84"/>
    </location>
</feature>
<dbReference type="OrthoDB" id="4062651at2759"/>
<keyword evidence="4" id="KW-0812">Transmembrane</keyword>
<keyword evidence="1 3" id="KW-0547">Nucleotide-binding</keyword>
<dbReference type="Gene3D" id="1.10.510.10">
    <property type="entry name" value="Transferase(Phosphotransferase) domain 1"/>
    <property type="match status" value="1"/>
</dbReference>
<dbReference type="SMART" id="SM00220">
    <property type="entry name" value="S_TKc"/>
    <property type="match status" value="1"/>
</dbReference>
<dbReference type="SUPFAM" id="SSF56112">
    <property type="entry name" value="Protein kinase-like (PK-like)"/>
    <property type="match status" value="1"/>
</dbReference>
<feature type="transmembrane region" description="Helical" evidence="4">
    <location>
        <begin position="35"/>
        <end position="53"/>
    </location>
</feature>
<dbReference type="EMBL" id="CAJNNV010028758">
    <property type="protein sequence ID" value="CAE8625663.1"/>
    <property type="molecule type" value="Genomic_DNA"/>
</dbReference>
<feature type="binding site" evidence="3">
    <location>
        <position position="413"/>
    </location>
    <ligand>
        <name>ATP</name>
        <dbReference type="ChEBI" id="CHEBI:30616"/>
    </ligand>
</feature>
<protein>
    <recommendedName>
        <fullName evidence="5">Protein kinase domain-containing protein</fullName>
    </recommendedName>
</protein>
<reference evidence="6" key="1">
    <citation type="submission" date="2021-02" db="EMBL/GenBank/DDBJ databases">
        <authorList>
            <person name="Dougan E. K."/>
            <person name="Rhodes N."/>
            <person name="Thang M."/>
            <person name="Chan C."/>
        </authorList>
    </citation>
    <scope>NUCLEOTIDE SEQUENCE</scope>
</reference>
<gene>
    <name evidence="6" type="ORF">PGLA1383_LOCUS42645</name>
</gene>
<evidence type="ECO:0000313" key="6">
    <source>
        <dbReference type="EMBL" id="CAE8625663.1"/>
    </source>
</evidence>
<proteinExistence type="predicted"/>
<organism evidence="6 7">
    <name type="scientific">Polarella glacialis</name>
    <name type="common">Dinoflagellate</name>
    <dbReference type="NCBI Taxonomy" id="89957"/>
    <lineage>
        <taxon>Eukaryota</taxon>
        <taxon>Sar</taxon>
        <taxon>Alveolata</taxon>
        <taxon>Dinophyceae</taxon>
        <taxon>Suessiales</taxon>
        <taxon>Suessiaceae</taxon>
        <taxon>Polarella</taxon>
    </lineage>
</organism>
<dbReference type="GO" id="GO:0005524">
    <property type="term" value="F:ATP binding"/>
    <property type="evidence" value="ECO:0007669"/>
    <property type="project" value="UniProtKB-UniRule"/>
</dbReference>
<evidence type="ECO:0000259" key="5">
    <source>
        <dbReference type="PROSITE" id="PS50011"/>
    </source>
</evidence>
<sequence length="711" mass="77622">MHLEPKNLTFAVLGVSGLIVAPLFSGEVGAESRLAAVLVLSAAAAFLTLSMRLSRQTRSTVQDICCASLAVMANLVCAFLAATVSDQGSHQEHLARTSLIFQFWPLLMGYRAGAAFMFICSSWLIEVSARIWISSVHHGGLQTLDTDLVARAVWSAFFAADLWLLTLCALNRASTCYHAELDLGDKQRLFNGIARRHCKFGLLEVDQDCDTIKSCSEDFTKLLGTTQFGDSLGDLIVDCKPDVESKTLETFNKAKSSSEVKILMATIKIEGGNDQLVELFIAAKSATLQRGFSKFSSSGSFLVGVCSVVSSRRISGSYQDSNAMSILEARSKPEADDSQSDLIPSPAGCLSSVAFNNNGPIQTDQFHLIMEAGRNEHWIFEREDIHHTGKLLGNGGFGTVEEGVLGGSKVAVKTAKPFKDQPIDGPFVSELRVVLFFGAYVDADSKHIGIFELIEGVTLDRYMVNQARPIVIDKAKMDLLTDIGFALQYMHWLPRAIVHGDIKDSNVFVEMWQKGPRAKLGDFGLSKLLDSKRSSNMGGTMRWIAPEFLQREPAKPAKSADVFSFGRLMSFTLSGIKPCEGLTRKHIIQMARQQLLPELLWPAQNSVLAERLAALGGMCVSFHSSARPCMATVANEFEACSRLYDQLKHEWIVHVPSSSDGFTPGSSDAGSRHVSERLLAIEAAETREIRLDSVAGAQNDLNGELPHLGFV</sequence>
<dbReference type="PROSITE" id="PS00108">
    <property type="entry name" value="PROTEIN_KINASE_ST"/>
    <property type="match status" value="1"/>
</dbReference>
<dbReference type="InterPro" id="IPR000719">
    <property type="entry name" value="Prot_kinase_dom"/>
</dbReference>
<keyword evidence="7" id="KW-1185">Reference proteome</keyword>
<evidence type="ECO:0000313" key="7">
    <source>
        <dbReference type="Proteomes" id="UP000654075"/>
    </source>
</evidence>
<name>A0A813GNL0_POLGL</name>
<keyword evidence="2 3" id="KW-0067">ATP-binding</keyword>
<dbReference type="GO" id="GO:0004674">
    <property type="term" value="F:protein serine/threonine kinase activity"/>
    <property type="evidence" value="ECO:0007669"/>
    <property type="project" value="TreeGrafter"/>
</dbReference>
<feature type="domain" description="Protein kinase" evidence="5">
    <location>
        <begin position="386"/>
        <end position="652"/>
    </location>
</feature>
<evidence type="ECO:0000256" key="3">
    <source>
        <dbReference type="PROSITE-ProRule" id="PRU10141"/>
    </source>
</evidence>
<dbReference type="InterPro" id="IPR011009">
    <property type="entry name" value="Kinase-like_dom_sf"/>
</dbReference>
<dbReference type="PROSITE" id="PS50011">
    <property type="entry name" value="PROTEIN_KINASE_DOM"/>
    <property type="match status" value="1"/>
</dbReference>
<comment type="caution">
    <text evidence="6">The sequence shown here is derived from an EMBL/GenBank/DDBJ whole genome shotgun (WGS) entry which is preliminary data.</text>
</comment>
<feature type="transmembrane region" description="Helical" evidence="4">
    <location>
        <begin position="104"/>
        <end position="127"/>
    </location>
</feature>
<feature type="transmembrane region" description="Helical" evidence="4">
    <location>
        <begin position="148"/>
        <end position="166"/>
    </location>
</feature>
<dbReference type="Proteomes" id="UP000654075">
    <property type="component" value="Unassembled WGS sequence"/>
</dbReference>
<evidence type="ECO:0000256" key="4">
    <source>
        <dbReference type="SAM" id="Phobius"/>
    </source>
</evidence>
<dbReference type="InterPro" id="IPR008271">
    <property type="entry name" value="Ser/Thr_kinase_AS"/>
</dbReference>